<keyword evidence="1" id="KW-0472">Membrane</keyword>
<dbReference type="InterPro" id="IPR010773">
    <property type="entry name" value="Mycophage_PG1_Gp7"/>
</dbReference>
<sequence>MSISFMELLILALASFRLTRLLVYDKITEFIRRPFFEELEEMNKDGEAEIYLVPKKGAIRGFFGNLLSCYWCTGVWVSIFLCVLYLYNTPFTLPILLVLAVAGLAAMIETVIQKWMED</sequence>
<dbReference type="Pfam" id="PF07098">
    <property type="entry name" value="DUF1360"/>
    <property type="match status" value="1"/>
</dbReference>
<evidence type="ECO:0000313" key="3">
    <source>
        <dbReference type="Proteomes" id="UP000293846"/>
    </source>
</evidence>
<name>A0A4R1B1Q1_9BACI</name>
<dbReference type="STRING" id="1742358.GCA_001439605_02886"/>
<dbReference type="AlphaFoldDB" id="A0A4R1B1Q1"/>
<keyword evidence="1" id="KW-0812">Transmembrane</keyword>
<protein>
    <submittedName>
        <fullName evidence="2">DUF1360 domain-containing protein</fullName>
    </submittedName>
</protein>
<gene>
    <name evidence="2" type="ORF">E0Y62_09840</name>
</gene>
<evidence type="ECO:0000313" key="2">
    <source>
        <dbReference type="EMBL" id="TCJ04388.1"/>
    </source>
</evidence>
<comment type="caution">
    <text evidence="2">The sequence shown here is derived from an EMBL/GenBank/DDBJ whole genome shotgun (WGS) entry which is preliminary data.</text>
</comment>
<accession>A0A4R1B1Q1</accession>
<feature type="transmembrane region" description="Helical" evidence="1">
    <location>
        <begin position="62"/>
        <end position="87"/>
    </location>
</feature>
<feature type="transmembrane region" description="Helical" evidence="1">
    <location>
        <begin position="93"/>
        <end position="112"/>
    </location>
</feature>
<reference evidence="2 3" key="1">
    <citation type="submission" date="2019-03" db="EMBL/GenBank/DDBJ databases">
        <authorList>
            <person name="Jensen L."/>
            <person name="Storgaard J."/>
            <person name="Sulaj E."/>
            <person name="Schramm A."/>
            <person name="Marshall I.P.G."/>
        </authorList>
    </citation>
    <scope>NUCLEOTIDE SEQUENCE [LARGE SCALE GENOMIC DNA]</scope>
    <source>
        <strain evidence="2 3">2017H2G3</strain>
    </source>
</reference>
<keyword evidence="3" id="KW-1185">Reference proteome</keyword>
<dbReference type="RefSeq" id="WP_057766884.1">
    <property type="nucleotide sequence ID" value="NZ_JARMQE010000017.1"/>
</dbReference>
<dbReference type="OrthoDB" id="4722315at2"/>
<keyword evidence="1" id="KW-1133">Transmembrane helix</keyword>
<dbReference type="EMBL" id="SJTH01000009">
    <property type="protein sequence ID" value="TCJ04388.1"/>
    <property type="molecule type" value="Genomic_DNA"/>
</dbReference>
<organism evidence="2 3">
    <name type="scientific">Cytobacillus praedii</name>
    <dbReference type="NCBI Taxonomy" id="1742358"/>
    <lineage>
        <taxon>Bacteria</taxon>
        <taxon>Bacillati</taxon>
        <taxon>Bacillota</taxon>
        <taxon>Bacilli</taxon>
        <taxon>Bacillales</taxon>
        <taxon>Bacillaceae</taxon>
        <taxon>Cytobacillus</taxon>
    </lineage>
</organism>
<dbReference type="Proteomes" id="UP000293846">
    <property type="component" value="Unassembled WGS sequence"/>
</dbReference>
<evidence type="ECO:0000256" key="1">
    <source>
        <dbReference type="SAM" id="Phobius"/>
    </source>
</evidence>
<proteinExistence type="predicted"/>